<comment type="caution">
    <text evidence="1">The sequence shown here is derived from an EMBL/GenBank/DDBJ whole genome shotgun (WGS) entry which is preliminary data.</text>
</comment>
<accession>A0AB36FRM8</accession>
<organism evidence="1 2">
    <name type="scientific">Alteromonas macleodii</name>
    <name type="common">Pseudoalteromonas macleodii</name>
    <dbReference type="NCBI Taxonomy" id="28108"/>
    <lineage>
        <taxon>Bacteria</taxon>
        <taxon>Pseudomonadati</taxon>
        <taxon>Pseudomonadota</taxon>
        <taxon>Gammaproteobacteria</taxon>
        <taxon>Alteromonadales</taxon>
        <taxon>Alteromonadaceae</taxon>
        <taxon>Alteromonas/Salinimonas group</taxon>
        <taxon>Alteromonas</taxon>
    </lineage>
</organism>
<protein>
    <submittedName>
        <fullName evidence="1">Uncharacterized protein</fullName>
    </submittedName>
</protein>
<dbReference type="Proteomes" id="UP000095392">
    <property type="component" value="Unassembled WGS sequence"/>
</dbReference>
<dbReference type="EMBL" id="MIPY01000061">
    <property type="protein sequence ID" value="OES24466.1"/>
    <property type="molecule type" value="Genomic_DNA"/>
</dbReference>
<name>A0AB36FRM8_ALTMA</name>
<proteinExistence type="predicted"/>
<gene>
    <name evidence="1" type="ORF">BFV95_4733</name>
</gene>
<keyword evidence="2" id="KW-1185">Reference proteome</keyword>
<evidence type="ECO:0000313" key="2">
    <source>
        <dbReference type="Proteomes" id="UP000095392"/>
    </source>
</evidence>
<dbReference type="AlphaFoldDB" id="A0AB36FRM8"/>
<evidence type="ECO:0000313" key="1">
    <source>
        <dbReference type="EMBL" id="OES24466.1"/>
    </source>
</evidence>
<reference evidence="1 2" key="1">
    <citation type="submission" date="2016-09" db="EMBL/GenBank/DDBJ databases">
        <title>Draft Genome Sequence of four Alteromonas macleodii strains isolated from copper coupons and grown long-term at elevated copper levels.</title>
        <authorList>
            <person name="Cusick K."/>
            <person name="Dale J."/>
            <person name="Little B."/>
            <person name="Biffinger J."/>
        </authorList>
    </citation>
    <scope>NUCLEOTIDE SEQUENCE [LARGE SCALE GENOMIC DNA]</scope>
    <source>
        <strain evidence="1 2">KCP01</strain>
    </source>
</reference>
<sequence length="39" mass="4211">MLTPINTLMDTKATSLQMGSKDNILEESQELLTAVNSTA</sequence>